<organism evidence="2 3">
    <name type="scientific">Brassica carinata</name>
    <name type="common">Ethiopian mustard</name>
    <name type="synonym">Abyssinian cabbage</name>
    <dbReference type="NCBI Taxonomy" id="52824"/>
    <lineage>
        <taxon>Eukaryota</taxon>
        <taxon>Viridiplantae</taxon>
        <taxon>Streptophyta</taxon>
        <taxon>Embryophyta</taxon>
        <taxon>Tracheophyta</taxon>
        <taxon>Spermatophyta</taxon>
        <taxon>Magnoliopsida</taxon>
        <taxon>eudicotyledons</taxon>
        <taxon>Gunneridae</taxon>
        <taxon>Pentapetalae</taxon>
        <taxon>rosids</taxon>
        <taxon>malvids</taxon>
        <taxon>Brassicales</taxon>
        <taxon>Brassicaceae</taxon>
        <taxon>Brassiceae</taxon>
        <taxon>Brassica</taxon>
    </lineage>
</organism>
<protein>
    <submittedName>
        <fullName evidence="2">Uncharacterized protein</fullName>
    </submittedName>
</protein>
<gene>
    <name evidence="2" type="ORF">Bca52824_009067</name>
</gene>
<proteinExistence type="predicted"/>
<name>A0A8X7W980_BRACI</name>
<dbReference type="AlphaFoldDB" id="A0A8X7W980"/>
<dbReference type="Proteomes" id="UP000886595">
    <property type="component" value="Unassembled WGS sequence"/>
</dbReference>
<comment type="caution">
    <text evidence="2">The sequence shown here is derived from an EMBL/GenBank/DDBJ whole genome shotgun (WGS) entry which is preliminary data.</text>
</comment>
<feature type="region of interest" description="Disordered" evidence="1">
    <location>
        <begin position="89"/>
        <end position="137"/>
    </location>
</feature>
<evidence type="ECO:0000256" key="1">
    <source>
        <dbReference type="SAM" id="MobiDB-lite"/>
    </source>
</evidence>
<reference evidence="2 3" key="1">
    <citation type="submission" date="2020-02" db="EMBL/GenBank/DDBJ databases">
        <authorList>
            <person name="Ma Q."/>
            <person name="Huang Y."/>
            <person name="Song X."/>
            <person name="Pei D."/>
        </authorList>
    </citation>
    <scope>NUCLEOTIDE SEQUENCE [LARGE SCALE GENOMIC DNA]</scope>
    <source>
        <strain evidence="2">Sxm20200214</strain>
        <tissue evidence="2">Leaf</tissue>
    </source>
</reference>
<evidence type="ECO:0000313" key="3">
    <source>
        <dbReference type="Proteomes" id="UP000886595"/>
    </source>
</evidence>
<accession>A0A8X7W980</accession>
<sequence>MGANKLTPLTSLVPLYRPLLPWWWFKGAEVVALAPLMSNLSVSLAPFSTSDSFSTGRRHARGYHPVGSHIKGIIICCWEDDDDDVAPGMGMWWTKGKGGMSERSSGDEGIKNPSDPDDGSKEERGGSKGSSMDSGGN</sequence>
<evidence type="ECO:0000313" key="2">
    <source>
        <dbReference type="EMBL" id="KAG2326339.1"/>
    </source>
</evidence>
<keyword evidence="3" id="KW-1185">Reference proteome</keyword>
<dbReference type="EMBL" id="JAAMPC010000002">
    <property type="protein sequence ID" value="KAG2326339.1"/>
    <property type="molecule type" value="Genomic_DNA"/>
</dbReference>